<evidence type="ECO:0000313" key="5">
    <source>
        <dbReference type="Proteomes" id="UP000008631"/>
    </source>
</evidence>
<gene>
    <name evidence="4" type="ordered locus">Isop_1395</name>
</gene>
<accession>E8QXD9</accession>
<dbReference type="InterPro" id="IPR029028">
    <property type="entry name" value="Alpha/beta_knot_MTases"/>
</dbReference>
<dbReference type="GO" id="GO:0006396">
    <property type="term" value="P:RNA processing"/>
    <property type="evidence" value="ECO:0007669"/>
    <property type="project" value="InterPro"/>
</dbReference>
<dbReference type="PANTHER" id="PTHR43191">
    <property type="entry name" value="RRNA METHYLTRANSFERASE 3"/>
    <property type="match status" value="1"/>
</dbReference>
<dbReference type="SUPFAM" id="SSF75217">
    <property type="entry name" value="alpha/beta knot"/>
    <property type="match status" value="1"/>
</dbReference>
<dbReference type="InParanoid" id="E8QXD9"/>
<dbReference type="HOGENOM" id="CLU_021322_3_3_0"/>
<feature type="domain" description="tRNA/rRNA methyltransferase SpoU type" evidence="3">
    <location>
        <begin position="126"/>
        <end position="278"/>
    </location>
</feature>
<dbReference type="SUPFAM" id="SSF55315">
    <property type="entry name" value="L30e-like"/>
    <property type="match status" value="1"/>
</dbReference>
<name>E8QXD9_ISOPI</name>
<keyword evidence="5" id="KW-1185">Reference proteome</keyword>
<dbReference type="Proteomes" id="UP000008631">
    <property type="component" value="Chromosome"/>
</dbReference>
<dbReference type="KEGG" id="ipa:Isop_1395"/>
<evidence type="ECO:0000259" key="3">
    <source>
        <dbReference type="Pfam" id="PF00588"/>
    </source>
</evidence>
<keyword evidence="1 4" id="KW-0489">Methyltransferase</keyword>
<evidence type="ECO:0000256" key="1">
    <source>
        <dbReference type="ARBA" id="ARBA00022603"/>
    </source>
</evidence>
<dbReference type="FunCoup" id="E8QXD9">
    <property type="interactions" value="495"/>
</dbReference>
<dbReference type="eggNOG" id="COG0566">
    <property type="taxonomic scope" value="Bacteria"/>
</dbReference>
<protein>
    <submittedName>
        <fullName evidence="4">tRNA/rRNA methyltransferase (SpoU)</fullName>
    </submittedName>
</protein>
<reference key="1">
    <citation type="submission" date="2010-11" db="EMBL/GenBank/DDBJ databases">
        <title>The complete sequence of chromosome of Isophaera pallida ATCC 43644.</title>
        <authorList>
            <consortium name="US DOE Joint Genome Institute (JGI-PGF)"/>
            <person name="Lucas S."/>
            <person name="Copeland A."/>
            <person name="Lapidus A."/>
            <person name="Bruce D."/>
            <person name="Goodwin L."/>
            <person name="Pitluck S."/>
            <person name="Kyrpides N."/>
            <person name="Mavromatis K."/>
            <person name="Pagani I."/>
            <person name="Ivanova N."/>
            <person name="Saunders E."/>
            <person name="Brettin T."/>
            <person name="Detter J.C."/>
            <person name="Han C."/>
            <person name="Tapia R."/>
            <person name="Land M."/>
            <person name="Hauser L."/>
            <person name="Markowitz V."/>
            <person name="Cheng J.-F."/>
            <person name="Hugenholtz P."/>
            <person name="Woyke T."/>
            <person name="Wu D."/>
            <person name="Eisen J.A."/>
        </authorList>
    </citation>
    <scope>NUCLEOTIDE SEQUENCE</scope>
    <source>
        <strain>ATCC 43644</strain>
    </source>
</reference>
<dbReference type="InterPro" id="IPR029064">
    <property type="entry name" value="Ribosomal_eL30-like_sf"/>
</dbReference>
<organism evidence="4 5">
    <name type="scientific">Isosphaera pallida (strain ATCC 43644 / DSM 9630 / IS1B)</name>
    <dbReference type="NCBI Taxonomy" id="575540"/>
    <lineage>
        <taxon>Bacteria</taxon>
        <taxon>Pseudomonadati</taxon>
        <taxon>Planctomycetota</taxon>
        <taxon>Planctomycetia</taxon>
        <taxon>Isosphaerales</taxon>
        <taxon>Isosphaeraceae</taxon>
        <taxon>Isosphaera</taxon>
    </lineage>
</organism>
<proteinExistence type="predicted"/>
<dbReference type="InterPro" id="IPR029026">
    <property type="entry name" value="tRNA_m1G_MTases_N"/>
</dbReference>
<dbReference type="Gene3D" id="3.30.1330.30">
    <property type="match status" value="1"/>
</dbReference>
<dbReference type="STRING" id="575540.Isop_1395"/>
<reference evidence="4 5" key="2">
    <citation type="journal article" date="2011" name="Stand. Genomic Sci.">
        <title>Complete genome sequence of Isosphaera pallida type strain (IS1B).</title>
        <authorList>
            <consortium name="US DOE Joint Genome Institute (JGI-PGF)"/>
            <person name="Goker M."/>
            <person name="Cleland D."/>
            <person name="Saunders E."/>
            <person name="Lapidus A."/>
            <person name="Nolan M."/>
            <person name="Lucas S."/>
            <person name="Hammon N."/>
            <person name="Deshpande S."/>
            <person name="Cheng J.F."/>
            <person name="Tapia R."/>
            <person name="Han C."/>
            <person name="Goodwin L."/>
            <person name="Pitluck S."/>
            <person name="Liolios K."/>
            <person name="Pagani I."/>
            <person name="Ivanova N."/>
            <person name="Mavromatis K."/>
            <person name="Pati A."/>
            <person name="Chen A."/>
            <person name="Palaniappan K."/>
            <person name="Land M."/>
            <person name="Hauser L."/>
            <person name="Chang Y.J."/>
            <person name="Jeffries C.D."/>
            <person name="Detter J.C."/>
            <person name="Beck B."/>
            <person name="Woyke T."/>
            <person name="Bristow J."/>
            <person name="Eisen J.A."/>
            <person name="Markowitz V."/>
            <person name="Hugenholtz P."/>
            <person name="Kyrpides N.C."/>
            <person name="Klenk H.P."/>
        </authorList>
    </citation>
    <scope>NUCLEOTIDE SEQUENCE [LARGE SCALE GENOMIC DNA]</scope>
    <source>
        <strain evidence="5">ATCC 43644 / DSM 9630 / IS1B</strain>
    </source>
</reference>
<evidence type="ECO:0000256" key="2">
    <source>
        <dbReference type="ARBA" id="ARBA00022679"/>
    </source>
</evidence>
<dbReference type="GO" id="GO:0032259">
    <property type="term" value="P:methylation"/>
    <property type="evidence" value="ECO:0007669"/>
    <property type="project" value="UniProtKB-KW"/>
</dbReference>
<keyword evidence="2" id="KW-0808">Transferase</keyword>
<dbReference type="GO" id="GO:0003723">
    <property type="term" value="F:RNA binding"/>
    <property type="evidence" value="ECO:0007669"/>
    <property type="project" value="InterPro"/>
</dbReference>
<dbReference type="Pfam" id="PF00588">
    <property type="entry name" value="SpoU_methylase"/>
    <property type="match status" value="1"/>
</dbReference>
<dbReference type="EMBL" id="CP002353">
    <property type="protein sequence ID" value="ADV61980.1"/>
    <property type="molecule type" value="Genomic_DNA"/>
</dbReference>
<dbReference type="CDD" id="cd18095">
    <property type="entry name" value="SpoU-like_rRNA-MTase"/>
    <property type="match status" value="1"/>
</dbReference>
<dbReference type="RefSeq" id="WP_013564268.1">
    <property type="nucleotide sequence ID" value="NC_014962.1"/>
</dbReference>
<dbReference type="AlphaFoldDB" id="E8QXD9"/>
<sequence length="284" mass="30727">MTLWTWTALDDLDDPRLAVFRALKKQNVNRDGRRFVVEGWKLVERLARSAHRLETVLVVEDQVELARRLPVEELTIFTLSRERLRDLVGFNFHQGVLGCGIRADAPTLNQLLAASQRVTARSGRSVVLVCPALFNPENLGALIRLGDVMGAVGLVVGPGCPDPLSRRVTRVSMGASLAFPVVEASNVAAALDYLAGLGDHLLAAAVCEPAGPSALKPGATVVPFDRITWPDRVALLLGSEAHGLEPCWVQRADQLTTIVMRPGADSLNLAVATGILLYHLTRPN</sequence>
<dbReference type="PANTHER" id="PTHR43191:SF12">
    <property type="entry name" value="RRNA METHYLASE"/>
    <property type="match status" value="1"/>
</dbReference>
<dbReference type="Gene3D" id="3.40.1280.10">
    <property type="match status" value="1"/>
</dbReference>
<dbReference type="GO" id="GO:0008173">
    <property type="term" value="F:RNA methyltransferase activity"/>
    <property type="evidence" value="ECO:0007669"/>
    <property type="project" value="InterPro"/>
</dbReference>
<evidence type="ECO:0000313" key="4">
    <source>
        <dbReference type="EMBL" id="ADV61980.1"/>
    </source>
</evidence>
<dbReference type="InterPro" id="IPR001537">
    <property type="entry name" value="SpoU_MeTrfase"/>
</dbReference>
<dbReference type="InterPro" id="IPR051259">
    <property type="entry name" value="rRNA_Methyltransferase"/>
</dbReference>